<feature type="transmembrane region" description="Helical" evidence="1">
    <location>
        <begin position="172"/>
        <end position="193"/>
    </location>
</feature>
<protein>
    <submittedName>
        <fullName evidence="3">Membrane protein</fullName>
    </submittedName>
</protein>
<keyword evidence="1" id="KW-0472">Membrane</keyword>
<dbReference type="PIRSF" id="PIRSF036542">
    <property type="entry name" value="SpmA_SpmB"/>
    <property type="match status" value="1"/>
</dbReference>
<comment type="caution">
    <text evidence="3">The sequence shown here is derived from an EMBL/GenBank/DDBJ whole genome shotgun (WGS) entry which is preliminary data.</text>
</comment>
<dbReference type="RefSeq" id="WP_284242577.1">
    <property type="nucleotide sequence ID" value="NZ_BSST01000001.1"/>
</dbReference>
<dbReference type="InterPro" id="IPR011415">
    <property type="entry name" value="SpmA_SpmB"/>
</dbReference>
<feature type="transmembrane region" description="Helical" evidence="1">
    <location>
        <begin position="274"/>
        <end position="292"/>
    </location>
</feature>
<dbReference type="PANTHER" id="PTHR35793:SF2">
    <property type="entry name" value="INNER MEMBRANE PROTEIN YJIG"/>
    <property type="match status" value="1"/>
</dbReference>
<evidence type="ECO:0000313" key="4">
    <source>
        <dbReference type="Proteomes" id="UP001157186"/>
    </source>
</evidence>
<dbReference type="InterPro" id="IPR052549">
    <property type="entry name" value="SpmB"/>
</dbReference>
<gene>
    <name evidence="3" type="ORF">tinsulaeT_01270</name>
</gene>
<name>A0ABQ6GQF6_9GAMM</name>
<dbReference type="InterPro" id="IPR011642">
    <property type="entry name" value="Gate_dom"/>
</dbReference>
<feature type="transmembrane region" description="Helical" evidence="1">
    <location>
        <begin position="6"/>
        <end position="24"/>
    </location>
</feature>
<reference evidence="3 4" key="1">
    <citation type="submission" date="2023-03" db="EMBL/GenBank/DDBJ databases">
        <title>Draft genome sequence of Thalassotalea insulae KCTC 62186T.</title>
        <authorList>
            <person name="Sawabe T."/>
        </authorList>
    </citation>
    <scope>NUCLEOTIDE SEQUENCE [LARGE SCALE GENOMIC DNA]</scope>
    <source>
        <strain evidence="3 4">KCTC 62186</strain>
    </source>
</reference>
<dbReference type="Proteomes" id="UP001157186">
    <property type="component" value="Unassembled WGS sequence"/>
</dbReference>
<evidence type="ECO:0000259" key="2">
    <source>
        <dbReference type="Pfam" id="PF07670"/>
    </source>
</evidence>
<feature type="domain" description="Nucleoside transporter/FeoB GTPase Gate" evidence="2">
    <location>
        <begin position="49"/>
        <end position="156"/>
    </location>
</feature>
<proteinExistence type="predicted"/>
<sequence>MLNKIWISFFTIAFVSALYQWLVLDQALIFEQLVNAIFSMSKVTVEIAIGLIGVLSFWLGMMKVAEHAGLMTKLATLISPLFTRLMPELPHGHPAIGSMTMNLSANFLGLDNAATPLGLKAMQDLQTLNPNKDTASNAQILFLVLNTSSVTLFPLAVFVYRAQQGAASPTDVFVPIILATFASTMAGLLSVAFVQKIKLYNTVVLAYLLSAFAIMAAIVVYFLNLSAQALSTQSSLVGNFLIFSTLLAFIVLATKKQVNVYDSFIEGAQQGFETSIKLIPYLLAMLVAIGVFRASGALELCVGAIRTFVNFFGWDARFVDALPTAFMKPLSGSGSRAMMIETMNTYGADSFAGRLASIMQGSTETTFYVLAVYFGSVGIRYSRHAISCGLIADIAGMCAAISVCYWFFG</sequence>
<feature type="transmembrane region" description="Helical" evidence="1">
    <location>
        <begin position="140"/>
        <end position="160"/>
    </location>
</feature>
<accession>A0ABQ6GQF6</accession>
<feature type="transmembrane region" description="Helical" evidence="1">
    <location>
        <begin position="236"/>
        <end position="254"/>
    </location>
</feature>
<keyword evidence="4" id="KW-1185">Reference proteome</keyword>
<evidence type="ECO:0000256" key="1">
    <source>
        <dbReference type="SAM" id="Phobius"/>
    </source>
</evidence>
<keyword evidence="1" id="KW-1133">Transmembrane helix</keyword>
<organism evidence="3 4">
    <name type="scientific">Thalassotalea insulae</name>
    <dbReference type="NCBI Taxonomy" id="2056778"/>
    <lineage>
        <taxon>Bacteria</taxon>
        <taxon>Pseudomonadati</taxon>
        <taxon>Pseudomonadota</taxon>
        <taxon>Gammaproteobacteria</taxon>
        <taxon>Alteromonadales</taxon>
        <taxon>Colwelliaceae</taxon>
        <taxon>Thalassotalea</taxon>
    </lineage>
</organism>
<evidence type="ECO:0000313" key="3">
    <source>
        <dbReference type="EMBL" id="GLX76787.1"/>
    </source>
</evidence>
<keyword evidence="1" id="KW-0812">Transmembrane</keyword>
<dbReference type="EMBL" id="BSST01000001">
    <property type="protein sequence ID" value="GLX76787.1"/>
    <property type="molecule type" value="Genomic_DNA"/>
</dbReference>
<dbReference type="PANTHER" id="PTHR35793">
    <property type="entry name" value="INNER MEMBRANE PROTEIN YJIG"/>
    <property type="match status" value="1"/>
</dbReference>
<feature type="transmembrane region" description="Helical" evidence="1">
    <location>
        <begin position="199"/>
        <end position="224"/>
    </location>
</feature>
<feature type="transmembrane region" description="Helical" evidence="1">
    <location>
        <begin position="36"/>
        <end position="61"/>
    </location>
</feature>
<dbReference type="Pfam" id="PF07670">
    <property type="entry name" value="Gate"/>
    <property type="match status" value="2"/>
</dbReference>
<feature type="domain" description="Nucleoside transporter/FeoB GTPase Gate" evidence="2">
    <location>
        <begin position="276"/>
        <end position="379"/>
    </location>
</feature>
<feature type="transmembrane region" description="Helical" evidence="1">
    <location>
        <begin position="390"/>
        <end position="408"/>
    </location>
</feature>